<name>A0A4R1L6L7_9BACT</name>
<evidence type="ECO:0008006" key="3">
    <source>
        <dbReference type="Google" id="ProtNLM"/>
    </source>
</evidence>
<evidence type="ECO:0000313" key="2">
    <source>
        <dbReference type="Proteomes" id="UP000295210"/>
    </source>
</evidence>
<protein>
    <recommendedName>
        <fullName evidence="3">Molybdopterin-guanine dinucleotide biosynthesis protein B</fullName>
    </recommendedName>
</protein>
<dbReference type="InterPro" id="IPR027417">
    <property type="entry name" value="P-loop_NTPase"/>
</dbReference>
<reference evidence="1 2" key="1">
    <citation type="submission" date="2019-03" db="EMBL/GenBank/DDBJ databases">
        <title>Genomic Encyclopedia of Type Strains, Phase IV (KMG-IV): sequencing the most valuable type-strain genomes for metagenomic binning, comparative biology and taxonomic classification.</title>
        <authorList>
            <person name="Goeker M."/>
        </authorList>
    </citation>
    <scope>NUCLEOTIDE SEQUENCE [LARGE SCALE GENOMIC DNA]</scope>
    <source>
        <strain evidence="1 2">DSM 103428</strain>
    </source>
</reference>
<dbReference type="AlphaFoldDB" id="A0A4R1L6L7"/>
<evidence type="ECO:0000313" key="1">
    <source>
        <dbReference type="EMBL" id="TCK73815.1"/>
    </source>
</evidence>
<dbReference type="OrthoDB" id="114198at2"/>
<gene>
    <name evidence="1" type="ORF">C7378_1429</name>
</gene>
<keyword evidence="2" id="KW-1185">Reference proteome</keyword>
<dbReference type="EMBL" id="SMGK01000002">
    <property type="protein sequence ID" value="TCK73815.1"/>
    <property type="molecule type" value="Genomic_DNA"/>
</dbReference>
<organism evidence="1 2">
    <name type="scientific">Acidipila rosea</name>
    <dbReference type="NCBI Taxonomy" id="768535"/>
    <lineage>
        <taxon>Bacteria</taxon>
        <taxon>Pseudomonadati</taxon>
        <taxon>Acidobacteriota</taxon>
        <taxon>Terriglobia</taxon>
        <taxon>Terriglobales</taxon>
        <taxon>Acidobacteriaceae</taxon>
        <taxon>Acidipila</taxon>
    </lineage>
</organism>
<dbReference type="RefSeq" id="WP_131993932.1">
    <property type="nucleotide sequence ID" value="NZ_SMGK01000002.1"/>
</dbReference>
<dbReference type="Proteomes" id="UP000295210">
    <property type="component" value="Unassembled WGS sequence"/>
</dbReference>
<proteinExistence type="predicted"/>
<comment type="caution">
    <text evidence="1">The sequence shown here is derived from an EMBL/GenBank/DDBJ whole genome shotgun (WGS) entry which is preliminary data.</text>
</comment>
<accession>A0A4R1L6L7</accession>
<dbReference type="Gene3D" id="3.40.50.300">
    <property type="entry name" value="P-loop containing nucleotide triphosphate hydrolases"/>
    <property type="match status" value="1"/>
</dbReference>
<sequence>MAIVVVGGHSRNIGKTSVVAGLIARLPEYHWTAFKITQYGHGFCTADGAPCDCQTDDHTMAVSQERDAASGTDSSRYLAAGAARSLWVRTRTGMLAEAMPRIRRELQQAENAIIESNSILRFLKPDLYLSVLDAGTADFKESARLFLDRADALLVHGGGLAPQWKGVSAKLIEGKPVFDVTPPDYLPDEAVRFVAGRLAAASIKLKQESETVEQRS</sequence>